<evidence type="ECO:0000313" key="2">
    <source>
        <dbReference type="EMBL" id="GLI35364.1"/>
    </source>
</evidence>
<dbReference type="AlphaFoldDB" id="A0A9W6FUZ3"/>
<dbReference type="RefSeq" id="WP_281795086.1">
    <property type="nucleotide sequence ID" value="NZ_BSDR01000001.1"/>
</dbReference>
<accession>A0A9W6FUZ3</accession>
<protein>
    <submittedName>
        <fullName evidence="2">Uncharacterized protein</fullName>
    </submittedName>
</protein>
<evidence type="ECO:0000313" key="3">
    <source>
        <dbReference type="Proteomes" id="UP001144372"/>
    </source>
</evidence>
<dbReference type="Proteomes" id="UP001144372">
    <property type="component" value="Unassembled WGS sequence"/>
</dbReference>
<proteinExistence type="predicted"/>
<gene>
    <name evidence="2" type="ORF">DAMNIGENAA_27970</name>
</gene>
<name>A0A9W6FUZ3_9BACT</name>
<organism evidence="2 3">
    <name type="scientific">Desulforhabdus amnigena</name>
    <dbReference type="NCBI Taxonomy" id="40218"/>
    <lineage>
        <taxon>Bacteria</taxon>
        <taxon>Pseudomonadati</taxon>
        <taxon>Thermodesulfobacteriota</taxon>
        <taxon>Syntrophobacteria</taxon>
        <taxon>Syntrophobacterales</taxon>
        <taxon>Syntrophobacteraceae</taxon>
        <taxon>Desulforhabdus</taxon>
    </lineage>
</organism>
<keyword evidence="1" id="KW-0175">Coiled coil</keyword>
<reference evidence="2" key="1">
    <citation type="submission" date="2022-12" db="EMBL/GenBank/DDBJ databases">
        <title>Reference genome sequencing for broad-spectrum identification of bacterial and archaeal isolates by mass spectrometry.</title>
        <authorList>
            <person name="Sekiguchi Y."/>
            <person name="Tourlousse D.M."/>
        </authorList>
    </citation>
    <scope>NUCLEOTIDE SEQUENCE</scope>
    <source>
        <strain evidence="2">ASRB1</strain>
    </source>
</reference>
<feature type="coiled-coil region" evidence="1">
    <location>
        <begin position="30"/>
        <end position="95"/>
    </location>
</feature>
<comment type="caution">
    <text evidence="2">The sequence shown here is derived from an EMBL/GenBank/DDBJ whole genome shotgun (WGS) entry which is preliminary data.</text>
</comment>
<keyword evidence="3" id="KW-1185">Reference proteome</keyword>
<sequence>MAGQEANGKTNVVTIERDRYEKILIELGELRKLNEFVEQYKRDLEAKQLELKAKDRELEEVKEILLETEWKDYELEHTQKRIRELELEVERLKAGRPWWKRLFWS</sequence>
<dbReference type="EMBL" id="BSDR01000001">
    <property type="protein sequence ID" value="GLI35364.1"/>
    <property type="molecule type" value="Genomic_DNA"/>
</dbReference>
<evidence type="ECO:0000256" key="1">
    <source>
        <dbReference type="SAM" id="Coils"/>
    </source>
</evidence>